<organism evidence="1 2">
    <name type="scientific">Rufibacter hautae</name>
    <dbReference type="NCBI Taxonomy" id="2595005"/>
    <lineage>
        <taxon>Bacteria</taxon>
        <taxon>Pseudomonadati</taxon>
        <taxon>Bacteroidota</taxon>
        <taxon>Cytophagia</taxon>
        <taxon>Cytophagales</taxon>
        <taxon>Hymenobacteraceae</taxon>
        <taxon>Rufibacter</taxon>
    </lineage>
</organism>
<name>A0A5B6TMV8_9BACT</name>
<protein>
    <submittedName>
        <fullName evidence="1">Uncharacterized protein</fullName>
    </submittedName>
</protein>
<comment type="caution">
    <text evidence="1">The sequence shown here is derived from an EMBL/GenBank/DDBJ whole genome shotgun (WGS) entry which is preliminary data.</text>
</comment>
<keyword evidence="2" id="KW-1185">Reference proteome</keyword>
<dbReference type="AlphaFoldDB" id="A0A5B6TMV8"/>
<reference evidence="1 2" key="1">
    <citation type="submission" date="2019-07" db="EMBL/GenBank/DDBJ databases">
        <title>Rufibacter sp. nov., isolated from lake sediment.</title>
        <authorList>
            <person name="Qu J.-H."/>
        </authorList>
    </citation>
    <scope>NUCLEOTIDE SEQUENCE [LARGE SCALE GENOMIC DNA]</scope>
    <source>
        <strain evidence="1 2">NBS58-1</strain>
    </source>
</reference>
<accession>A0A5B6TMV8</accession>
<evidence type="ECO:0000313" key="1">
    <source>
        <dbReference type="EMBL" id="KAA3437653.1"/>
    </source>
</evidence>
<dbReference type="OrthoDB" id="9152336at2"/>
<proteinExistence type="predicted"/>
<evidence type="ECO:0000313" key="2">
    <source>
        <dbReference type="Proteomes" id="UP000324133"/>
    </source>
</evidence>
<dbReference type="EMBL" id="VKKY01000002">
    <property type="protein sequence ID" value="KAA3437653.1"/>
    <property type="molecule type" value="Genomic_DNA"/>
</dbReference>
<gene>
    <name evidence="1" type="ORF">FOA19_10110</name>
</gene>
<sequence length="376" mass="41687">MRLRSLTMALLCGGATFLTVSCENEIEEMDMKTVSARNAVGLAIGQDNLVLNLPPDYGQMSENLRNAIVGEAVAPSECYNTQFVAVQRKYAVPLVADPVAIQNYSLYTQINQIYSYFFDRGEQYFGAGGEYTQLMTKRTRELEKFWNMPGEIIVNGQHVATLENREALADVIEAFAEGVTSREQAYAIADVLLAENAKSPLLPESPYFSLDGFATPYDNLIVIGDGLVQMVSESGVDADIVWTGVLAHEWAHQIQFKNMGTWYPNGAAADPAEDTRYTELEADFLAAYYMTHKRGATYNSKRVAQFFELFFQVGDCGFSSPTHHGTPLQRMAAAQLGFNLADNAQKQGHIMSIEEAHRYFVANVGKIVTPATVYVR</sequence>
<dbReference type="PROSITE" id="PS51257">
    <property type="entry name" value="PROKAR_LIPOPROTEIN"/>
    <property type="match status" value="1"/>
</dbReference>
<dbReference type="Proteomes" id="UP000324133">
    <property type="component" value="Unassembled WGS sequence"/>
</dbReference>